<sequence length="507" mass="56683">MADHKPEVYFQENQQHNKGSDVGLEKLDTLHGDEAVKVLVTYSGDETWTPQEEKKLRRKIDIKLLPVLCVTYGLLYYDKVMIGHAALFGIRQDLDLMTGNRFSMAAAIFYLGFVIGAYPATLLAQRYPIERVASGVIVVWGLTLIVTPLCTNFRGIYAQRFFLGFTEAGISPMFMMIVGGWYTKGEQSLRMGIWYCCTGYVSIFAPLVNYGIGHIKGSLSPWKYMYYFAGSVTILWGLITYFVLPPDPIRAKGFDERERFIAVSRMRVNNTSVRNTHFKNGQAVELFTGIKFWLIFFYAFFAMIANGPISTFAAIIIQSLGFSGLNSLLITMPSGAYAGTMMLLITYLCFKLPGWRAYLIILCQLGTILASCLLWKLPHSAVGGMLFALYILPSIGAGYAAMMGLFLANNAGYTKRSLASSGLYVGYCFGNLAGPLLFQSNQAPYYTTGWIVVVVSSIVAAVLVLIYRFLCSRENKRRDESGTTEAFEHANEDDLTDKTNPQFRYIL</sequence>
<organism evidence="1 2">
    <name type="scientific">Neophaeococcomyces mojaviensis</name>
    <dbReference type="NCBI Taxonomy" id="3383035"/>
    <lineage>
        <taxon>Eukaryota</taxon>
        <taxon>Fungi</taxon>
        <taxon>Dikarya</taxon>
        <taxon>Ascomycota</taxon>
        <taxon>Pezizomycotina</taxon>
        <taxon>Eurotiomycetes</taxon>
        <taxon>Chaetothyriomycetidae</taxon>
        <taxon>Chaetothyriales</taxon>
        <taxon>Chaetothyriales incertae sedis</taxon>
        <taxon>Neophaeococcomyces</taxon>
    </lineage>
</organism>
<reference evidence="1" key="1">
    <citation type="submission" date="2022-10" db="EMBL/GenBank/DDBJ databases">
        <title>Culturing micro-colonial fungi from biological soil crusts in the Mojave desert and describing Neophaeococcomyces mojavensis, and introducing the new genera and species Taxawa tesnikishii.</title>
        <authorList>
            <person name="Kurbessoian T."/>
            <person name="Stajich J.E."/>
        </authorList>
    </citation>
    <scope>NUCLEOTIDE SEQUENCE</scope>
    <source>
        <strain evidence="1">JES_112</strain>
    </source>
</reference>
<gene>
    <name evidence="1" type="ORF">H2198_008256</name>
</gene>
<comment type="caution">
    <text evidence="1">The sequence shown here is derived from an EMBL/GenBank/DDBJ whole genome shotgun (WGS) entry which is preliminary data.</text>
</comment>
<name>A0ACC2ZXR2_9EURO</name>
<evidence type="ECO:0000313" key="2">
    <source>
        <dbReference type="Proteomes" id="UP001172386"/>
    </source>
</evidence>
<dbReference type="Proteomes" id="UP001172386">
    <property type="component" value="Unassembled WGS sequence"/>
</dbReference>
<evidence type="ECO:0000313" key="1">
    <source>
        <dbReference type="EMBL" id="KAJ9652508.1"/>
    </source>
</evidence>
<accession>A0ACC2ZXR2</accession>
<keyword evidence="2" id="KW-1185">Reference proteome</keyword>
<dbReference type="EMBL" id="JAPDRQ010000196">
    <property type="protein sequence ID" value="KAJ9652508.1"/>
    <property type="molecule type" value="Genomic_DNA"/>
</dbReference>
<protein>
    <submittedName>
        <fullName evidence="1">Uncharacterized protein</fullName>
    </submittedName>
</protein>
<proteinExistence type="predicted"/>